<dbReference type="AlphaFoldDB" id="A0A378MCZ9"/>
<organism evidence="1 2">
    <name type="scientific">Listeria grayi</name>
    <name type="common">Listeria murrayi</name>
    <dbReference type="NCBI Taxonomy" id="1641"/>
    <lineage>
        <taxon>Bacteria</taxon>
        <taxon>Bacillati</taxon>
        <taxon>Bacillota</taxon>
        <taxon>Bacilli</taxon>
        <taxon>Bacillales</taxon>
        <taxon>Listeriaceae</taxon>
        <taxon>Listeria</taxon>
    </lineage>
</organism>
<protein>
    <submittedName>
        <fullName evidence="1">NUDIX domain</fullName>
    </submittedName>
</protein>
<dbReference type="OrthoDB" id="9787880at2"/>
<dbReference type="EMBL" id="UGPG01000001">
    <property type="protein sequence ID" value="STY44227.1"/>
    <property type="molecule type" value="Genomic_DNA"/>
</dbReference>
<gene>
    <name evidence="1" type="ORF">NCTC10815_01566</name>
</gene>
<dbReference type="InterPro" id="IPR015797">
    <property type="entry name" value="NUDIX_hydrolase-like_dom_sf"/>
</dbReference>
<name>A0A378MCZ9_LISGR</name>
<accession>A0A378MCZ9</accession>
<dbReference type="InterPro" id="IPR000086">
    <property type="entry name" value="NUDIX_hydrolase_dom"/>
</dbReference>
<proteinExistence type="predicted"/>
<reference evidence="1 2" key="1">
    <citation type="submission" date="2018-06" db="EMBL/GenBank/DDBJ databases">
        <authorList>
            <consortium name="Pathogen Informatics"/>
            <person name="Doyle S."/>
        </authorList>
    </citation>
    <scope>NUCLEOTIDE SEQUENCE [LARGE SCALE GENOMIC DNA]</scope>
    <source>
        <strain evidence="2">NCTC 10815</strain>
    </source>
</reference>
<evidence type="ECO:0000313" key="1">
    <source>
        <dbReference type="EMBL" id="STY44227.1"/>
    </source>
</evidence>
<dbReference type="SUPFAM" id="SSF55811">
    <property type="entry name" value="Nudix"/>
    <property type="match status" value="1"/>
</dbReference>
<dbReference type="Gene3D" id="3.90.79.10">
    <property type="entry name" value="Nucleoside Triphosphate Pyrophosphohydrolase"/>
    <property type="match status" value="1"/>
</dbReference>
<dbReference type="PROSITE" id="PS51462">
    <property type="entry name" value="NUDIX"/>
    <property type="match status" value="1"/>
</dbReference>
<dbReference type="RefSeq" id="WP_003759209.1">
    <property type="nucleotide sequence ID" value="NZ_CABKNG010000003.1"/>
</dbReference>
<dbReference type="Pfam" id="PF00293">
    <property type="entry name" value="NUDIX"/>
    <property type="match status" value="1"/>
</dbReference>
<dbReference type="CDD" id="cd02883">
    <property type="entry name" value="NUDIX_Hydrolase"/>
    <property type="match status" value="1"/>
</dbReference>
<dbReference type="Proteomes" id="UP000254879">
    <property type="component" value="Unassembled WGS sequence"/>
</dbReference>
<evidence type="ECO:0000313" key="2">
    <source>
        <dbReference type="Proteomes" id="UP000254879"/>
    </source>
</evidence>
<sequence>MKRIIKVESFIYNEKKDNVLLTRQKDLSWTLPGGVVRNDQTLEDALRQLVAHQTDVDLCIDALIYCKERKTEWEHVCTFLFRAYPLGDFDQVSVGDTIIQAEWVSIPTADNMLKWQTLSLAEFIRSAGSHYENLIQ</sequence>